<feature type="transmembrane region" description="Helical" evidence="3">
    <location>
        <begin position="2454"/>
        <end position="2480"/>
    </location>
</feature>
<reference evidence="7" key="1">
    <citation type="submission" date="2015-09" db="EMBL/GenBank/DDBJ databases">
        <authorList>
            <consortium name="Pathogen Informatics"/>
        </authorList>
    </citation>
    <scope>NUCLEOTIDE SEQUENCE [LARGE SCALE GENOMIC DNA]</scope>
    <source>
        <strain evidence="7">Lake Konstanz</strain>
    </source>
</reference>
<dbReference type="Pfam" id="PF19326">
    <property type="entry name" value="AMP_deaminase"/>
    <property type="match status" value="2"/>
</dbReference>
<dbReference type="CDD" id="cd00037">
    <property type="entry name" value="CLECT"/>
    <property type="match status" value="1"/>
</dbReference>
<dbReference type="Gene3D" id="3.20.20.140">
    <property type="entry name" value="Metal-dependent hydrolases"/>
    <property type="match status" value="2"/>
</dbReference>
<dbReference type="OrthoDB" id="1723809at2759"/>
<dbReference type="VEuPathDB" id="TriTrypDB:BSAL_43485"/>
<feature type="chain" id="PRO_5006622561" evidence="4">
    <location>
        <begin position="23"/>
        <end position="3787"/>
    </location>
</feature>
<dbReference type="FunFam" id="3.20.20.140:FF:000035">
    <property type="entry name" value="Probable amp deaminase"/>
    <property type="match status" value="1"/>
</dbReference>
<gene>
    <name evidence="6" type="ORF">BSAL_43485</name>
</gene>
<dbReference type="PANTHER" id="PTHR11359:SF6">
    <property type="entry name" value="DEAMINASE, PUTATIVE-RELATED"/>
    <property type="match status" value="1"/>
</dbReference>
<keyword evidence="3" id="KW-0812">Transmembrane</keyword>
<dbReference type="GO" id="GO:0046033">
    <property type="term" value="P:AMP metabolic process"/>
    <property type="evidence" value="ECO:0007669"/>
    <property type="project" value="TreeGrafter"/>
</dbReference>
<comment type="similarity">
    <text evidence="1">Belongs to the metallo-dependent hydrolases superfamily. Adenosine and AMP deaminases family.</text>
</comment>
<dbReference type="EMBL" id="CYKH01002161">
    <property type="protein sequence ID" value="CUG93558.1"/>
    <property type="molecule type" value="Genomic_DNA"/>
</dbReference>
<evidence type="ECO:0000256" key="3">
    <source>
        <dbReference type="SAM" id="Phobius"/>
    </source>
</evidence>
<feature type="transmembrane region" description="Helical" evidence="3">
    <location>
        <begin position="2660"/>
        <end position="2681"/>
    </location>
</feature>
<organism evidence="6 7">
    <name type="scientific">Bodo saltans</name>
    <name type="common">Flagellated protozoan</name>
    <dbReference type="NCBI Taxonomy" id="75058"/>
    <lineage>
        <taxon>Eukaryota</taxon>
        <taxon>Discoba</taxon>
        <taxon>Euglenozoa</taxon>
        <taxon>Kinetoplastea</taxon>
        <taxon>Metakinetoplastina</taxon>
        <taxon>Eubodonida</taxon>
        <taxon>Bodonidae</taxon>
        <taxon>Bodo</taxon>
    </lineage>
</organism>
<keyword evidence="3" id="KW-0472">Membrane</keyword>
<feature type="transmembrane region" description="Helical" evidence="3">
    <location>
        <begin position="2596"/>
        <end position="2613"/>
    </location>
</feature>
<sequence length="3787" mass="411355">MCQTSLTISVMVLFLMTCEVGAVTYGQWFWQQGWDKQYYVNVVNATSLSAATSTCSSLGGSVTSAAAVALGALVPASNTVWTSLNISNASTPLLAYNATLQTTQWDACWDTNTCCFVIQGSTGLVAGVACSGTVSRLVVCQKEGAPASWSMLGGYQTEFEYGLFSWSGAFDEAAATCRLYGGSLATIPTGPSSILTGIASLFPSSAPFWVGFRVGSAAPGYWNGSTVSFTPGFPFTTSNMCSSVTSIASSWTIVGVSCIASRLPFLCQRLREATSRYCTVASVPSVLQHSVGSSDAAASHSLRGYVTSTAIQYCASRNGAVTKFAPAVVNALNSCFGQPSNLLGTVFGNGIWLDSSTTSVPSFFAPVVSAPCTYFNLSTPSAGSANCSTPLPLVCEYTSAPSLQVPSSVTIGASCKVTAFASLTTPARTYVQYSYNSTLTGAGNTFLFSPFATVSSTALTIGPSAAAVALSTSVVYNSTLTGAGNTFLFSPFATVSSTALTIGPSAAAVALSTSVVFRCNDTATSSCTQATATVPITLTGVVTYVLLATTNSNITTPINPNVFYPVVRQGWIGTPFTLDAISLPADATASNITVTFTLTAIADASLCSVRPATVTLSSSTPSVSPMVHCVGGSNNTQFRISMTTLSNRYDQCQIIDYVSTAVYQVSMLLSLYVVDNNLPLRTTYTLLNSQPTVTYSFVQAPSGFLGPTWVCLKPQSTNVSSIVLSTFGGTACLSSSAGTTSLTLTFTMGTITASAVRVYLTLSGPAATSYDTSKSLLIVDIILGQIPITFTSPIYEQAVGYAYLNTPFTIQASISTAFPSGISLSIETTLDSVLTTVTVPGYLYYAFTSGSAVTNVSTTTPNDLTGLRDARLFTPIRLMGAAAPFFYLNTTAQPFRVYGPSTLGIYPYIPQFLFISQALPITISIPAVNPLRADSFTYSLACSIPSVCANIGLTISPATLSFSGSLPVSRTITLTAGTSAASGIALVWTLSTTLPRYVTLSNFNVDIRPRLTAAISPFPTKACYFDSINYTLQVVATSSAPQAYALFSLNSPTAVSMVAAANITTAGQVAYMTVMILPLPSTTTAVISPVQVTGPDLQAFQLASSTVTISPYKPRIQVTVSNMQQFLIAQSLTTTTIVLTISLDRAPVVSTNVTLRIVSWNTLLTVNPPLLAWQLGDNTTRQVTLTTCLLSSCANSGHYITLTTSAVQDDGTNTMEVKREVNVDVTDVNSVVNLVTTNSTGILALPIIATSTVTFQVANPIPLRISEALPFTIVLGALPYLGVLNISIATSLFVTMSPQYVLFTGTSSSTTAAVTLSGISTQKREIVRVVLGGTGSVFYSNPNQMCSYVDDTLTLQLTASNLISGRLHIISTQSPALWSVSIPLPAAQDCDPSVPNLPRQLPTATHALVVSVAALYDGYASVGAKLQPSTFLWTSSSLANLSQMLTVIPTGLTLEPSVTIVGTVFGNASSYAGFSIPLQILSPSNITILFPTSKVYPSEVAFINITLDRRVTVTTDQLIATLTIEDTNCTSVSVPVASVVFTASDSGVTNALQLQPAEATLLARCYVVVSIDLSGNALAEFIAPDSLTATVIFAPRRRVTFTVPKYTFDRTYFEINVTLEELPDAGQSVRFQSTLGLGTSPTWASNTLATQSISIVPPYLLPGNNTIPITLIGSSSFEQNRYEDVSSIAVQTLTKLSLGLVGTSIRYYQVIGEENSQTVNFTLSRPPLVESDVVAAVQLTSVVNSLLVFTPQQFRWSSTDTSLVRSLKIVGSALGSAQGLQFVFYSNFSLELGTPDATSAILPSNMTIVEHYRLFISTLSSVMYVTAINMQVLNVTLMLPAFATVSKPLAVNITFSLLNALNITPPRIVFTDSARGPQSKLVSVTGLAPGFGSLALIPLLTPETSTVVPGFDTMEIRSLITFDILYNGATLSTDVNRITTISNNNVNTFSLSMSSFAANVTARVLIWKVLSLDGSQELPTSIQNGSVALGDDVGIIVSPTQFVFNSANAASLTRSFTISCFAKGGATVMLAVDWSDTPLPRVFNASYIATVVISKDWSLQLRGFPAVVYDGVLNAVTFTVVLIDPATSNATNASAIANSPRSSVSVAMVPRVNCAGIMTLTPQRALLWTQSLSDSPTVVINSTLNTSRSQSCDIDFSMSSPLTVLFSQFEPAINTSRRLLLSSYTTAPKASPVLYGSLHQVVSTNTLRLADRSFVVNVKNSEFNSRSLNVTPVLYFGVDPSAYVSVAGVVTTDASRDSEPLGFMNSAVTGPSGLLSIKYVSSTQVNVVLHAMPGLTLISDRTIEVEFMSAAFSPAAYPSTDAPVMLTIVVTKYVSDIITPAVQQFVGAASSASFLIAGFAAPSVTMMLFQPNLILLMFQCPNAMWMQNVFPFGNVQLVEDDTLVIWMIVAVGEAAALGFSIGLHFLIVVIVHLVTKGHYSKTVEQKYSKVANRFTVSAAVLHFPTIPCVNIFYSAMSIVWYSGVTLINSTAAGYRVIALLIMSLFMLGFPVLMHGVVWRSFSLEFIPYKSFHKLLGPSGFWWHDENATYLPRYWVLVQETRRNTRWYLLAQYIGFVLVSFALSVNPTTRDGCTVQAAVVTLLFGIGLVSLVLLRPFRIVLMNYLYIFSFAVQFAACVVLTRVSTDAIQDRNLLELARALVMVHVVSLLVLSVAGVFCRFIAKPGSKSEAKLEYRLDQKRKNRINRDDVEFAVDDGSVPLFEEGEELLQMEDEEEELHPGHPLFDRDELPDKPQTGRFRMGTKGYITGAEAAFSPSRRQELAPETMPWTEAVDDYYFCYYVWANLCVLNALRRRLGLNTFTLRVSCVQPFPNYDQLISGFLLADSIEHGLTLGKCWILQYLYLMSRIGIIMSPLCDNALRVSYFQHPFQSMFKRGLHVSLATSDPLHFHHSTSPLTEEYATMMKVGKLTPMDLCEIARNSVLISNFPKEMQRSWLGKNFQPIGSSGNEMALSSLCDFRLQFRHEVLHYEQSLVNAILQKKAKKGGPPPIQVTKVPPTGDSDISSRRGSSDDVNPTTSSSSRSSIKHRSNVDSRVVYPRFEISSQAPAKNIFVQPAASGVDALSRMLALRKKYTHTKAETVNVEDVFHSQFDESIWEYSNYYGVFLLARIGRPPPWPLYIPPVNDFINDVHFVRQTVVGNPQVIQLATHRLNVLEHKFLFHLSMNTFNEGGTMAEKEFNNRDFFTAHKVDNNVQTHSGMNARTLLDFFVEKALNNGDDVVFDEGGVPITLRQLLERLDINPHRVTVDELNHLIKANGKFRDIFLSTDNFMQGRYFAELTKRTLDIYQLDEFTFSENRLSIYGKSTDEWWNLADWFDRYGMASPQNRWMISLPRNYRKLRQAGHVKNFGEFLHNVFQPLWEISLHPVSDTKFHYFLTHVSGFDCFDDESKVDLPLSGTYPHDWSSELNPPYNLYLYYFWANIISLNEFRGSRGLGQFTFRPQCGELGSIDHLIGAFLVANSINHGVTLHKFPPLEYVYYLTQIGITMSPLSNTSQASPYLENPFPHFFNRGLNVSLSTNEPLYYHFTREPLVEEYSIALKIWKMQFNDLCEIARNSVLQSGFSPAWKEKALGRFFDLRSTLGNAVTKSRLSDIRVAYRFEVYHAEMNFLEEMLPHGQRLIRYMRPLLEEIGIVEAATKTRIIIPGVSGDGEAMDPKSVLQRLRVDMKELTSELEQDQLTEKHLFTQNTTMATKIQALRDRLKTLPLAILGNLSAMSGDPQLTGRAATGQSDSDTTAGEEEEEVEYEEVEEIPHIEGEQQPASIDAKKTTE</sequence>
<dbReference type="SMART" id="SM00034">
    <property type="entry name" value="CLECT"/>
    <property type="match status" value="1"/>
</dbReference>
<proteinExistence type="inferred from homology"/>
<evidence type="ECO:0000256" key="2">
    <source>
        <dbReference type="SAM" id="MobiDB-lite"/>
    </source>
</evidence>
<keyword evidence="3" id="KW-1133">Transmembrane helix</keyword>
<keyword evidence="7" id="KW-1185">Reference proteome</keyword>
<feature type="region of interest" description="Disordered" evidence="2">
    <location>
        <begin position="3732"/>
        <end position="3787"/>
    </location>
</feature>
<feature type="transmembrane region" description="Helical" evidence="3">
    <location>
        <begin position="2566"/>
        <end position="2584"/>
    </location>
</feature>
<evidence type="ECO:0000256" key="1">
    <source>
        <dbReference type="ARBA" id="ARBA00006676"/>
    </source>
</evidence>
<evidence type="ECO:0000256" key="4">
    <source>
        <dbReference type="SAM" id="SignalP"/>
    </source>
</evidence>
<dbReference type="SUPFAM" id="SSF56436">
    <property type="entry name" value="C-type lectin-like"/>
    <property type="match status" value="1"/>
</dbReference>
<dbReference type="GO" id="GO:0005829">
    <property type="term" value="C:cytosol"/>
    <property type="evidence" value="ECO:0007669"/>
    <property type="project" value="TreeGrafter"/>
</dbReference>
<keyword evidence="4" id="KW-0732">Signal</keyword>
<dbReference type="Gene3D" id="4.10.800.20">
    <property type="match status" value="1"/>
</dbReference>
<evidence type="ECO:0000259" key="5">
    <source>
        <dbReference type="SMART" id="SM00034"/>
    </source>
</evidence>
<dbReference type="Proteomes" id="UP000051952">
    <property type="component" value="Unassembled WGS sequence"/>
</dbReference>
<feature type="region of interest" description="Disordered" evidence="2">
    <location>
        <begin position="2999"/>
        <end position="3048"/>
    </location>
</feature>
<dbReference type="InterPro" id="IPR006329">
    <property type="entry name" value="AMPD"/>
</dbReference>
<feature type="domain" description="C-type lectin" evidence="5">
    <location>
        <begin position="145"/>
        <end position="268"/>
    </location>
</feature>
<evidence type="ECO:0000313" key="6">
    <source>
        <dbReference type="EMBL" id="CUG93558.1"/>
    </source>
</evidence>
<name>A0A0S4JPV9_BODSA</name>
<feature type="signal peptide" evidence="4">
    <location>
        <begin position="1"/>
        <end position="22"/>
    </location>
</feature>
<feature type="transmembrane region" description="Helical" evidence="3">
    <location>
        <begin position="2404"/>
        <end position="2434"/>
    </location>
</feature>
<dbReference type="InterPro" id="IPR032466">
    <property type="entry name" value="Metal_Hydrolase"/>
</dbReference>
<dbReference type="GO" id="GO:0003876">
    <property type="term" value="F:AMP deaminase activity"/>
    <property type="evidence" value="ECO:0007669"/>
    <property type="project" value="InterPro"/>
</dbReference>
<dbReference type="InterPro" id="IPR016187">
    <property type="entry name" value="CTDL_fold"/>
</dbReference>
<accession>A0A0S4JPV9</accession>
<feature type="compositionally biased region" description="Acidic residues" evidence="2">
    <location>
        <begin position="3753"/>
        <end position="3766"/>
    </location>
</feature>
<dbReference type="SUPFAM" id="SSF51556">
    <property type="entry name" value="Metallo-dependent hydrolases"/>
    <property type="match status" value="2"/>
</dbReference>
<evidence type="ECO:0000313" key="7">
    <source>
        <dbReference type="Proteomes" id="UP000051952"/>
    </source>
</evidence>
<dbReference type="InterPro" id="IPR001304">
    <property type="entry name" value="C-type_lectin-like"/>
</dbReference>
<dbReference type="GO" id="GO:0032264">
    <property type="term" value="P:IMP salvage"/>
    <property type="evidence" value="ECO:0007669"/>
    <property type="project" value="InterPro"/>
</dbReference>
<protein>
    <submittedName>
        <fullName evidence="6">AMP deaminase, putative</fullName>
    </submittedName>
</protein>
<dbReference type="PANTHER" id="PTHR11359">
    <property type="entry name" value="AMP DEAMINASE"/>
    <property type="match status" value="1"/>
</dbReference>
<feature type="transmembrane region" description="Helical" evidence="3">
    <location>
        <begin position="2620"/>
        <end position="2640"/>
    </location>
</feature>
<feature type="transmembrane region" description="Helical" evidence="3">
    <location>
        <begin position="2492"/>
        <end position="2513"/>
    </location>
</feature>